<dbReference type="GO" id="GO:0016787">
    <property type="term" value="F:hydrolase activity"/>
    <property type="evidence" value="ECO:0007669"/>
    <property type="project" value="UniProtKB-KW"/>
</dbReference>
<protein>
    <submittedName>
        <fullName evidence="3">Sortase (Surface protein transpeptidase)</fullName>
    </submittedName>
</protein>
<feature type="region of interest" description="Disordered" evidence="2">
    <location>
        <begin position="41"/>
        <end position="78"/>
    </location>
</feature>
<proteinExistence type="predicted"/>
<dbReference type="EMBL" id="CM001466">
    <property type="protein sequence ID" value="EHY88361.1"/>
    <property type="molecule type" value="Genomic_DNA"/>
</dbReference>
<evidence type="ECO:0000256" key="1">
    <source>
        <dbReference type="ARBA" id="ARBA00022801"/>
    </source>
</evidence>
<accession>H8G7W4</accession>
<dbReference type="Proteomes" id="UP000004705">
    <property type="component" value="Chromosome"/>
</dbReference>
<dbReference type="HOGENOM" id="CLU_062592_5_0_11"/>
<evidence type="ECO:0000313" key="3">
    <source>
        <dbReference type="EMBL" id="EHY88361.1"/>
    </source>
</evidence>
<dbReference type="InterPro" id="IPR042001">
    <property type="entry name" value="Sortase_F"/>
</dbReference>
<dbReference type="SUPFAM" id="SSF63817">
    <property type="entry name" value="Sortase"/>
    <property type="match status" value="1"/>
</dbReference>
<evidence type="ECO:0000313" key="4">
    <source>
        <dbReference type="Proteomes" id="UP000004705"/>
    </source>
</evidence>
<gene>
    <name evidence="3" type="ORF">SacazDRAFT_01431</name>
</gene>
<dbReference type="CDD" id="cd05829">
    <property type="entry name" value="Sortase_F"/>
    <property type="match status" value="1"/>
</dbReference>
<organism evidence="3 4">
    <name type="scientific">Saccharomonospora azurea NA-128</name>
    <dbReference type="NCBI Taxonomy" id="882081"/>
    <lineage>
        <taxon>Bacteria</taxon>
        <taxon>Bacillati</taxon>
        <taxon>Actinomycetota</taxon>
        <taxon>Actinomycetes</taxon>
        <taxon>Pseudonocardiales</taxon>
        <taxon>Pseudonocardiaceae</taxon>
        <taxon>Saccharomonospora</taxon>
    </lineage>
</organism>
<dbReference type="AlphaFoldDB" id="H8G7W4"/>
<sequence>MSVATTLSLRPPELRRVGVVAAGLTALAALATTVVATTLLHPSDDQPTSALSSDAERATPRTLAAEAAPVPHSALPESTPTRVAIPALGVDATVVGLGRTPSGVAEVPGHASAVGWLADGPTPGETGTSVLTGHTDFAHERGSFFSLHLLRPGDTVRVARADRSIGAFTVYRVEELTPKYALAHATAPSNHPELRLLTAASSNDGGGATLVVSARLTAAVDGE</sequence>
<dbReference type="Pfam" id="PF04203">
    <property type="entry name" value="Sortase"/>
    <property type="match status" value="1"/>
</dbReference>
<name>H8G7W4_9PSEU</name>
<dbReference type="InterPro" id="IPR023365">
    <property type="entry name" value="Sortase_dom-sf"/>
</dbReference>
<reference evidence="3 4" key="1">
    <citation type="journal article" date="2012" name="Stand. Genomic Sci.">
        <title>Genome sequence of the soil bacterium Saccharomonospora azurea type strain (NA-128(T)).</title>
        <authorList>
            <person name="Klenk H.P."/>
            <person name="Held B."/>
            <person name="Lucas S."/>
            <person name="Lapidus A."/>
            <person name="Copeland A."/>
            <person name="Hammon N."/>
            <person name="Pitluck S."/>
            <person name="Goodwin L.A."/>
            <person name="Han C."/>
            <person name="Tapia R."/>
            <person name="Brambilla E.M."/>
            <person name="Potter G."/>
            <person name="Land M."/>
            <person name="Ivanova N."/>
            <person name="Rohde M."/>
            <person name="Goker M."/>
            <person name="Detter J.C."/>
            <person name="Kyrpides N.C."/>
            <person name="Woyke T."/>
        </authorList>
    </citation>
    <scope>NUCLEOTIDE SEQUENCE [LARGE SCALE GENOMIC DNA]</scope>
    <source>
        <strain evidence="3 4">NA-128</strain>
    </source>
</reference>
<evidence type="ECO:0000256" key="2">
    <source>
        <dbReference type="SAM" id="MobiDB-lite"/>
    </source>
</evidence>
<dbReference type="InterPro" id="IPR005754">
    <property type="entry name" value="Sortase"/>
</dbReference>
<dbReference type="OrthoDB" id="525039at2"/>
<keyword evidence="1" id="KW-0378">Hydrolase</keyword>
<dbReference type="Gene3D" id="2.40.260.10">
    <property type="entry name" value="Sortase"/>
    <property type="match status" value="1"/>
</dbReference>
<keyword evidence="4" id="KW-1185">Reference proteome</keyword>